<dbReference type="GO" id="GO:0009279">
    <property type="term" value="C:cell outer membrane"/>
    <property type="evidence" value="ECO:0007669"/>
    <property type="project" value="UniProtKB-SubCell"/>
</dbReference>
<gene>
    <name evidence="2" type="ORF">S01H1_20744</name>
</gene>
<comment type="caution">
    <text evidence="2">The sequence shown here is derived from an EMBL/GenBank/DDBJ whole genome shotgun (WGS) entry which is preliminary data.</text>
</comment>
<dbReference type="InterPro" id="IPR011050">
    <property type="entry name" value="Pectin_lyase_fold/virulence"/>
</dbReference>
<feature type="non-terminal residue" evidence="2">
    <location>
        <position position="1"/>
    </location>
</feature>
<dbReference type="InterPro" id="IPR039448">
    <property type="entry name" value="Beta_helix"/>
</dbReference>
<organism evidence="2">
    <name type="scientific">marine sediment metagenome</name>
    <dbReference type="NCBI Taxonomy" id="412755"/>
    <lineage>
        <taxon>unclassified sequences</taxon>
        <taxon>metagenomes</taxon>
        <taxon>ecological metagenomes</taxon>
    </lineage>
</organism>
<dbReference type="InterPro" id="IPR012334">
    <property type="entry name" value="Pectin_lyas_fold"/>
</dbReference>
<evidence type="ECO:0000259" key="1">
    <source>
        <dbReference type="Pfam" id="PF13229"/>
    </source>
</evidence>
<sequence length="270" mass="28800">NSAVRGIPKDFEGDYRIFDGDFNGTVTVDIGADEYVAQVLFVDGQSGDDANNGQSWGTAKQTIQAAIDDADSGDQIWVRADTYVLSPLTVHSDEGIEVNEVVFIYGGFNGTESLRSERNWQDNVTIIEGDEWAKHCFYITADGILDGFTIRGGNATGISSPDDRGGGVHVAAASPKLANCTFTYNEAGFGGALNIENNASPTLLNCTFISNKAFVSTFTANQGGAVYISNSTPSFVNCLFYENHAHQGAALYIVHPASHPVITNCTFAGN</sequence>
<feature type="domain" description="Right handed beta helix" evidence="1">
    <location>
        <begin position="141"/>
        <end position="267"/>
    </location>
</feature>
<dbReference type="SUPFAM" id="SSF51126">
    <property type="entry name" value="Pectin lyase-like"/>
    <property type="match status" value="1"/>
</dbReference>
<protein>
    <recommendedName>
        <fullName evidence="1">Right handed beta helix domain-containing protein</fullName>
    </recommendedName>
</protein>
<reference evidence="2" key="1">
    <citation type="journal article" date="2014" name="Front. Microbiol.">
        <title>High frequency of phylogenetically diverse reductive dehalogenase-homologous genes in deep subseafloor sedimentary metagenomes.</title>
        <authorList>
            <person name="Kawai M."/>
            <person name="Futagami T."/>
            <person name="Toyoda A."/>
            <person name="Takaki Y."/>
            <person name="Nishi S."/>
            <person name="Hori S."/>
            <person name="Arai W."/>
            <person name="Tsubouchi T."/>
            <person name="Morono Y."/>
            <person name="Uchiyama I."/>
            <person name="Ito T."/>
            <person name="Fujiyama A."/>
            <person name="Inagaki F."/>
            <person name="Takami H."/>
        </authorList>
    </citation>
    <scope>NUCLEOTIDE SEQUENCE</scope>
    <source>
        <strain evidence="2">Expedition CK06-06</strain>
    </source>
</reference>
<evidence type="ECO:0000313" key="2">
    <source>
        <dbReference type="EMBL" id="GAF89486.1"/>
    </source>
</evidence>
<dbReference type="GO" id="GO:0005576">
    <property type="term" value="C:extracellular region"/>
    <property type="evidence" value="ECO:0007669"/>
    <property type="project" value="UniProtKB-SubCell"/>
</dbReference>
<proteinExistence type="predicted"/>
<dbReference type="EMBL" id="BARS01011399">
    <property type="protein sequence ID" value="GAF89486.1"/>
    <property type="molecule type" value="Genomic_DNA"/>
</dbReference>
<dbReference type="AlphaFoldDB" id="X0TQK9"/>
<accession>X0TQK9</accession>
<name>X0TQK9_9ZZZZ</name>
<dbReference type="Gene3D" id="2.160.20.10">
    <property type="entry name" value="Single-stranded right-handed beta-helix, Pectin lyase-like"/>
    <property type="match status" value="1"/>
</dbReference>
<feature type="non-terminal residue" evidence="2">
    <location>
        <position position="270"/>
    </location>
</feature>
<dbReference type="Pfam" id="PF13229">
    <property type="entry name" value="Beta_helix"/>
    <property type="match status" value="1"/>
</dbReference>